<dbReference type="PANTHER" id="PTHR37315">
    <property type="entry name" value="UPF0311 PROTEIN BLR7842"/>
    <property type="match status" value="1"/>
</dbReference>
<dbReference type="InterPro" id="IPR020915">
    <property type="entry name" value="UPF0311"/>
</dbReference>
<dbReference type="Proteomes" id="UP000238196">
    <property type="component" value="Unassembled WGS sequence"/>
</dbReference>
<dbReference type="OrthoDB" id="5294829at2"/>
<comment type="similarity">
    <text evidence="1">Belongs to the UPF0311 family.</text>
</comment>
<organism evidence="2 3">
    <name type="scientific">Proteobacteria bacterium 228</name>
    <dbReference type="NCBI Taxonomy" id="2083153"/>
    <lineage>
        <taxon>Bacteria</taxon>
        <taxon>Pseudomonadati</taxon>
        <taxon>Pseudomonadota</taxon>
    </lineage>
</organism>
<evidence type="ECO:0000313" key="2">
    <source>
        <dbReference type="EMBL" id="PPC74084.1"/>
    </source>
</evidence>
<reference evidence="2 3" key="1">
    <citation type="submission" date="2018-02" db="EMBL/GenBank/DDBJ databases">
        <title>novel marine gammaproteobacteria from coastal saline agro ecosystem.</title>
        <authorList>
            <person name="Krishnan R."/>
            <person name="Ramesh Kumar N."/>
        </authorList>
    </citation>
    <scope>NUCLEOTIDE SEQUENCE [LARGE SCALE GENOMIC DNA]</scope>
    <source>
        <strain evidence="2 3">228</strain>
    </source>
</reference>
<proteinExistence type="inferred from homology"/>
<dbReference type="InterPro" id="IPR006311">
    <property type="entry name" value="TAT_signal"/>
</dbReference>
<dbReference type="PROSITE" id="PS51318">
    <property type="entry name" value="TAT"/>
    <property type="match status" value="1"/>
</dbReference>
<dbReference type="Gene3D" id="2.40.160.20">
    <property type="match status" value="1"/>
</dbReference>
<name>A0A2S5KH00_9PROT</name>
<dbReference type="HAMAP" id="MF_00775">
    <property type="entry name" value="UPF0311"/>
    <property type="match status" value="1"/>
</dbReference>
<dbReference type="PANTHER" id="PTHR37315:SF1">
    <property type="entry name" value="UPF0311 PROTEIN BLR7842"/>
    <property type="match status" value="1"/>
</dbReference>
<dbReference type="AlphaFoldDB" id="A0A2S5KH00"/>
<protein>
    <recommendedName>
        <fullName evidence="1">UPF0311 protein C4K68_27080</fullName>
    </recommendedName>
</protein>
<dbReference type="Pfam" id="PF11578">
    <property type="entry name" value="DUF3237"/>
    <property type="match status" value="1"/>
</dbReference>
<evidence type="ECO:0000256" key="1">
    <source>
        <dbReference type="HAMAP-Rule" id="MF_00775"/>
    </source>
</evidence>
<accession>A0A2S5KH00</accession>
<sequence length="185" mass="19750">MNQHLDNSRRRLLGSGVGLALATLAIPAARAGQSQAAAAVASPQLEEIYQAIVDIEPAMELGNGPLGERRMVPITGGSFEGKGLKGKVLAGGADRQLIRADGVRELDAVYEMQTDDGAVISVRNRVTVHQQLPEGKRYALSHIELTAPAGPYAWLNDYVVVGTLQSLKPERQAVLITAYRVMPAV</sequence>
<evidence type="ECO:0000313" key="3">
    <source>
        <dbReference type="Proteomes" id="UP000238196"/>
    </source>
</evidence>
<comment type="caution">
    <text evidence="2">The sequence shown here is derived from an EMBL/GenBank/DDBJ whole genome shotgun (WGS) entry which is preliminary data.</text>
</comment>
<dbReference type="EMBL" id="PRLP01000167">
    <property type="protein sequence ID" value="PPC74084.1"/>
    <property type="molecule type" value="Genomic_DNA"/>
</dbReference>
<gene>
    <name evidence="2" type="ORF">C4K68_27080</name>
</gene>